<evidence type="ECO:0000259" key="5">
    <source>
        <dbReference type="Pfam" id="PF03178"/>
    </source>
</evidence>
<accession>A0A6A6BJ09</accession>
<dbReference type="InterPro" id="IPR015943">
    <property type="entry name" value="WD40/YVTN_repeat-like_dom_sf"/>
</dbReference>
<evidence type="ECO:0000313" key="8">
    <source>
        <dbReference type="EMBL" id="KAF2143628.1"/>
    </source>
</evidence>
<dbReference type="SUPFAM" id="SSF50998">
    <property type="entry name" value="Quinoprotein alcohol dehydrogenase-like"/>
    <property type="match status" value="1"/>
</dbReference>
<evidence type="ECO:0000256" key="2">
    <source>
        <dbReference type="ARBA" id="ARBA00007453"/>
    </source>
</evidence>
<dbReference type="FunFam" id="2.130.10.10:FF:000629">
    <property type="entry name" value="UV-damaged DNA binding protein"/>
    <property type="match status" value="1"/>
</dbReference>
<evidence type="ECO:0000256" key="3">
    <source>
        <dbReference type="ARBA" id="ARBA00014577"/>
    </source>
</evidence>
<dbReference type="Pfam" id="PF03178">
    <property type="entry name" value="CPSF_A"/>
    <property type="match status" value="1"/>
</dbReference>
<dbReference type="GeneID" id="54296359"/>
<feature type="domain" description="RSE1/DDB1/CPSF1 C-terminal" evidence="5">
    <location>
        <begin position="778"/>
        <end position="1103"/>
    </location>
</feature>
<feature type="domain" description="RSE1/DDB1/CPSF1 first beta-propeller" evidence="6">
    <location>
        <begin position="12"/>
        <end position="365"/>
    </location>
</feature>
<dbReference type="Gene3D" id="1.10.150.910">
    <property type="match status" value="1"/>
</dbReference>
<dbReference type="InterPro" id="IPR011047">
    <property type="entry name" value="Quinoprotein_ADH-like_sf"/>
</dbReference>
<dbReference type="Pfam" id="PF10433">
    <property type="entry name" value="Beta-prop_RSE1_1st"/>
    <property type="match status" value="1"/>
</dbReference>
<dbReference type="PANTHER" id="PTHR10644">
    <property type="entry name" value="DNA REPAIR/RNA PROCESSING CPSF FAMILY"/>
    <property type="match status" value="1"/>
</dbReference>
<protein>
    <recommendedName>
        <fullName evidence="3">DNA damage-binding protein 1</fullName>
    </recommendedName>
</protein>
<sequence>MAYLAPIHRPSSVRHAIKLSFLAPDDECLIVAKANRLEIYQQTDDGLSLHASKALHGKVSMLNKLRPAGSSTDHLFVGTDQQTFFTLSWDAEARQLRTEKSFVDLADQASRDSQTGDRCLVDPTGRFMALELYEGITHIIPLTGKGKRRGHAEISVLGEPVPCRIPEMSVRSSAFLHRKTPDTDKPLLALLHDNTESDQTILTLRQLTFQHGASGEQGTAELETVEGPAEVKEMRDWAPSHLIPIAEPSFGLLVLGETRIAYLNDQANQFMEENLEEATIFVAWEQIDNQRFVLADEYGRLFLLMLLLKNDNSVAGWNLDVIGQTSKATVLVYLDAGYVYVGSHEGDSQVLRIAEKSIEVVQTFSNIAPILDFTIMDMGNRSGEGQGNEYSSGQARIVTGSGAYQDGSLRSVRSGVGLEDQGALGEIGNISTIFSLKSTSASEYDDTLLVSLIEESRVFCFDSEGQVEEVDDFKGLLLSEATLLASNLPGGRLLQITHSSVRLTDLENGMVISEWHAPAGRFITDVDANDRYAFISLEGIQAIILSITDTVQVHTEKEVGAKSQVSCVAIPKNIEGICIVGFFQTCEVSILNVDDLSPVQTIQLATDGSSIPRSLLLTNIFEGQPATLFVATGDGNVVTLSVDPSTYALSGKKSTVLGTQQASFRALPRGGGLYNVFATCEHPSLIYGSEGRLVYSAVTAEKASCVCPFDAEAFPGSIAIASSGELHLAMVDTERTTHVQSLIVNETVRRIAYSPALKAFALGCINRTLKDGEELVQGHIKLVDEIAFKELHTVSLKEYELVESIMRCELDNGSGGLTECFVVGTSYLEDEDMDNAGNARGRIIVFEVTGDRTFKVVAELAVKGACRCLAMMEGRIVAALYKTVVVYSFDYGSGSTPGLTKKTSYRTATAPADMTVSGNQIIVGDMMKSICILEYKPDSTGLSGQPDHLNEVARHYAVSWTTAVAEVDDNTYLEADSEGNLTVLYREMSGVTEEDRRRLVPTSEICLGELVNRIRRIDVMTAPDAAVIPRAFLATVEGSIYLVALIAEGKRNLLMNLQAKLAEFLQSPGNMPFNKYRAYRTEVRKADEPMRFVDGEIVERFLDCPPDVQEQVVQGLDVDVEDVRAMVEALRRLH</sequence>
<dbReference type="SUPFAM" id="SSF63825">
    <property type="entry name" value="YWTD domain"/>
    <property type="match status" value="1"/>
</dbReference>
<evidence type="ECO:0000313" key="9">
    <source>
        <dbReference type="Proteomes" id="UP000799438"/>
    </source>
</evidence>
<comment type="similarity">
    <text evidence="2">Belongs to the DDB1 family.</text>
</comment>
<evidence type="ECO:0000259" key="7">
    <source>
        <dbReference type="Pfam" id="PF23726"/>
    </source>
</evidence>
<name>A0A6A6BJ09_9PEZI</name>
<organism evidence="8 9">
    <name type="scientific">Aplosporella prunicola CBS 121167</name>
    <dbReference type="NCBI Taxonomy" id="1176127"/>
    <lineage>
        <taxon>Eukaryota</taxon>
        <taxon>Fungi</taxon>
        <taxon>Dikarya</taxon>
        <taxon>Ascomycota</taxon>
        <taxon>Pezizomycotina</taxon>
        <taxon>Dothideomycetes</taxon>
        <taxon>Dothideomycetes incertae sedis</taxon>
        <taxon>Botryosphaeriales</taxon>
        <taxon>Aplosporellaceae</taxon>
        <taxon>Aplosporella</taxon>
    </lineage>
</organism>
<evidence type="ECO:0000256" key="1">
    <source>
        <dbReference type="ARBA" id="ARBA00004123"/>
    </source>
</evidence>
<dbReference type="AlphaFoldDB" id="A0A6A6BJ09"/>
<dbReference type="InterPro" id="IPR050358">
    <property type="entry name" value="RSE1/DDB1/CFT1"/>
</dbReference>
<evidence type="ECO:0000256" key="4">
    <source>
        <dbReference type="ARBA" id="ARBA00023242"/>
    </source>
</evidence>
<proteinExistence type="inferred from homology"/>
<dbReference type="Gene3D" id="2.130.10.10">
    <property type="entry name" value="YVTN repeat-like/Quinoprotein amine dehydrogenase"/>
    <property type="match status" value="3"/>
</dbReference>
<keyword evidence="4" id="KW-0539">Nucleus</keyword>
<dbReference type="GO" id="GO:0005634">
    <property type="term" value="C:nucleus"/>
    <property type="evidence" value="ECO:0007669"/>
    <property type="project" value="UniProtKB-SubCell"/>
</dbReference>
<dbReference type="RefSeq" id="XP_033399340.1">
    <property type="nucleotide sequence ID" value="XM_033538863.1"/>
</dbReference>
<gene>
    <name evidence="8" type="ORF">K452DRAFT_267866</name>
</gene>
<evidence type="ECO:0000259" key="6">
    <source>
        <dbReference type="Pfam" id="PF10433"/>
    </source>
</evidence>
<dbReference type="InterPro" id="IPR018846">
    <property type="entry name" value="Beta-prop_RSE1/DDB1/CPSF1_1st"/>
</dbReference>
<feature type="domain" description="RSE1/DDB1/CPSF1 second beta-propeller" evidence="7">
    <location>
        <begin position="423"/>
        <end position="730"/>
    </location>
</feature>
<dbReference type="EMBL" id="ML995481">
    <property type="protein sequence ID" value="KAF2143628.1"/>
    <property type="molecule type" value="Genomic_DNA"/>
</dbReference>
<comment type="subcellular location">
    <subcellularLocation>
        <location evidence="1">Nucleus</location>
    </subcellularLocation>
</comment>
<dbReference type="InterPro" id="IPR058543">
    <property type="entry name" value="Beta-prop_RSE1/DDB1/CPSF1_2nd"/>
</dbReference>
<dbReference type="Pfam" id="PF23726">
    <property type="entry name" value="Beta-prop_RSE1_2nd"/>
    <property type="match status" value="1"/>
</dbReference>
<dbReference type="OrthoDB" id="433457at2759"/>
<keyword evidence="9" id="KW-1185">Reference proteome</keyword>
<dbReference type="GO" id="GO:0003676">
    <property type="term" value="F:nucleic acid binding"/>
    <property type="evidence" value="ECO:0007669"/>
    <property type="project" value="InterPro"/>
</dbReference>
<dbReference type="Proteomes" id="UP000799438">
    <property type="component" value="Unassembled WGS sequence"/>
</dbReference>
<reference evidence="8" key="1">
    <citation type="journal article" date="2020" name="Stud. Mycol.">
        <title>101 Dothideomycetes genomes: a test case for predicting lifestyles and emergence of pathogens.</title>
        <authorList>
            <person name="Haridas S."/>
            <person name="Albert R."/>
            <person name="Binder M."/>
            <person name="Bloem J."/>
            <person name="Labutti K."/>
            <person name="Salamov A."/>
            <person name="Andreopoulos B."/>
            <person name="Baker S."/>
            <person name="Barry K."/>
            <person name="Bills G."/>
            <person name="Bluhm B."/>
            <person name="Cannon C."/>
            <person name="Castanera R."/>
            <person name="Culley D."/>
            <person name="Daum C."/>
            <person name="Ezra D."/>
            <person name="Gonzalez J."/>
            <person name="Henrissat B."/>
            <person name="Kuo A."/>
            <person name="Liang C."/>
            <person name="Lipzen A."/>
            <person name="Lutzoni F."/>
            <person name="Magnuson J."/>
            <person name="Mondo S."/>
            <person name="Nolan M."/>
            <person name="Ohm R."/>
            <person name="Pangilinan J."/>
            <person name="Park H.-J."/>
            <person name="Ramirez L."/>
            <person name="Alfaro M."/>
            <person name="Sun H."/>
            <person name="Tritt A."/>
            <person name="Yoshinaga Y."/>
            <person name="Zwiers L.-H."/>
            <person name="Turgeon B."/>
            <person name="Goodwin S."/>
            <person name="Spatafora J."/>
            <person name="Crous P."/>
            <person name="Grigoriev I."/>
        </authorList>
    </citation>
    <scope>NUCLEOTIDE SEQUENCE</scope>
    <source>
        <strain evidence="8">CBS 121167</strain>
    </source>
</reference>
<dbReference type="InterPro" id="IPR004871">
    <property type="entry name" value="RSE1/DDB1/CPSF1_C"/>
</dbReference>